<gene>
    <name evidence="1" type="ORF">H2199_004648</name>
</gene>
<reference evidence="1" key="1">
    <citation type="submission" date="2022-10" db="EMBL/GenBank/DDBJ databases">
        <title>Culturing micro-colonial fungi from biological soil crusts in the Mojave desert and describing Neophaeococcomyces mojavensis, and introducing the new genera and species Taxawa tesnikishii.</title>
        <authorList>
            <person name="Kurbessoian T."/>
            <person name="Stajich J.E."/>
        </authorList>
    </citation>
    <scope>NUCLEOTIDE SEQUENCE</scope>
    <source>
        <strain evidence="1">JES_115</strain>
    </source>
</reference>
<organism evidence="1 2">
    <name type="scientific">Coniosporium tulheliwenetii</name>
    <dbReference type="NCBI Taxonomy" id="3383036"/>
    <lineage>
        <taxon>Eukaryota</taxon>
        <taxon>Fungi</taxon>
        <taxon>Dikarya</taxon>
        <taxon>Ascomycota</taxon>
        <taxon>Pezizomycotina</taxon>
        <taxon>Dothideomycetes</taxon>
        <taxon>Dothideomycetes incertae sedis</taxon>
        <taxon>Coniosporium</taxon>
    </lineage>
</organism>
<protein>
    <submittedName>
        <fullName evidence="1">Uncharacterized protein</fullName>
    </submittedName>
</protein>
<proteinExistence type="predicted"/>
<evidence type="ECO:0000313" key="2">
    <source>
        <dbReference type="Proteomes" id="UP001172680"/>
    </source>
</evidence>
<sequence length="411" mass="45102">MPSDPEWLATLTEEERLAQRRVRDLAEPFSLPTGSRLGLDDGVIFPPEHFPPGTPPTAVVLVDFEDQPMVKAVAGFRTLFFSVGAMPTKSVREYFRDTSSDKVDFEGEVVGPFRMPHPITYYATGNAGMSTNPPNARNMAADALAAADGHINFKPYDNDGNGFVDAFIVVHAGRGAEQTGDRIRNIWSLKWVLPQVTVADGVKVYAFLTVPEDAKIRVCAHELGHLVFGWPDLYDTDGSSRSIGSWCLMSAGSWGGGGTKPCHPSAWCKANQGWACVHNETTNRTLTLRNVKKINEVHRLWTNGGASKEYFLLENRQQEGFDASLPGEGLLIWHINDNIENNRNEPLYKVGLEQADGLRQLGMNSAGSGDPGDLFPGSTVNRNFTAATNPNSRAHDGHDTKLRETQHQQGT</sequence>
<comment type="caution">
    <text evidence="1">The sequence shown here is derived from an EMBL/GenBank/DDBJ whole genome shotgun (WGS) entry which is preliminary data.</text>
</comment>
<dbReference type="EMBL" id="JAPDRP010000012">
    <property type="protein sequence ID" value="KAJ9643124.1"/>
    <property type="molecule type" value="Genomic_DNA"/>
</dbReference>
<keyword evidence="2" id="KW-1185">Reference proteome</keyword>
<name>A0ACC2Z7A2_9PEZI</name>
<dbReference type="Proteomes" id="UP001172680">
    <property type="component" value="Unassembled WGS sequence"/>
</dbReference>
<accession>A0ACC2Z7A2</accession>
<evidence type="ECO:0000313" key="1">
    <source>
        <dbReference type="EMBL" id="KAJ9643124.1"/>
    </source>
</evidence>